<dbReference type="OrthoDB" id="3178004at2"/>
<evidence type="ECO:0000256" key="1">
    <source>
        <dbReference type="SAM" id="Phobius"/>
    </source>
</evidence>
<evidence type="ECO:0000313" key="3">
    <source>
        <dbReference type="Proteomes" id="UP000320239"/>
    </source>
</evidence>
<dbReference type="EMBL" id="VIWY01000001">
    <property type="protein sequence ID" value="TWG25461.1"/>
    <property type="molecule type" value="Genomic_DNA"/>
</dbReference>
<sequence>MRIANTSTGGDRSWRSQARTVVLWSWLTALTMVVVAAAVVWSWRDALPDPLASHWGMRPAAPDGFMSLRALVLATVLMVVLPGSLAGAVAWFWGRAATTRRMAAASCVWFGGFGAGVLLLLAGAQRGLDDATRATLPGWTVAATLVLPLGPAVVAALLVGGDRHEPAAGPVAADAARITLAGGERAVWIRRAAGGPGRVVGAAAMLVVTLLAVALRQWALLTVPVALIAVFAIMFAFTVRVDATGLTVRSLAGWPAYHVPADEVERASVTEVHPMRQFGGWGWRVGRGGRVGIVLRSGGGLLVQQSGDRSFVVTVDDAATGAALLNTLADRARSGPVPR</sequence>
<feature type="transmembrane region" description="Helical" evidence="1">
    <location>
        <begin position="21"/>
        <end position="43"/>
    </location>
</feature>
<feature type="transmembrane region" description="Helical" evidence="1">
    <location>
        <begin position="136"/>
        <end position="159"/>
    </location>
</feature>
<feature type="transmembrane region" description="Helical" evidence="1">
    <location>
        <begin position="70"/>
        <end position="93"/>
    </location>
</feature>
<feature type="transmembrane region" description="Helical" evidence="1">
    <location>
        <begin position="105"/>
        <end position="124"/>
    </location>
</feature>
<evidence type="ECO:0000313" key="2">
    <source>
        <dbReference type="EMBL" id="TWG25461.1"/>
    </source>
</evidence>
<keyword evidence="3" id="KW-1185">Reference proteome</keyword>
<name>A0A561WNL7_ACTTI</name>
<dbReference type="RefSeq" id="WP_122980982.1">
    <property type="nucleotide sequence ID" value="NZ_BOMX01000011.1"/>
</dbReference>
<evidence type="ECO:0008006" key="4">
    <source>
        <dbReference type="Google" id="ProtNLM"/>
    </source>
</evidence>
<comment type="caution">
    <text evidence="2">The sequence shown here is derived from an EMBL/GenBank/DDBJ whole genome shotgun (WGS) entry which is preliminary data.</text>
</comment>
<keyword evidence="1" id="KW-0812">Transmembrane</keyword>
<dbReference type="AlphaFoldDB" id="A0A561WNL7"/>
<organism evidence="2 3">
    <name type="scientific">Actinoplanes teichomyceticus</name>
    <dbReference type="NCBI Taxonomy" id="1867"/>
    <lineage>
        <taxon>Bacteria</taxon>
        <taxon>Bacillati</taxon>
        <taxon>Actinomycetota</taxon>
        <taxon>Actinomycetes</taxon>
        <taxon>Micromonosporales</taxon>
        <taxon>Micromonosporaceae</taxon>
        <taxon>Actinoplanes</taxon>
    </lineage>
</organism>
<reference evidence="2 3" key="1">
    <citation type="submission" date="2019-06" db="EMBL/GenBank/DDBJ databases">
        <title>Sequencing the genomes of 1000 actinobacteria strains.</title>
        <authorList>
            <person name="Klenk H.-P."/>
        </authorList>
    </citation>
    <scope>NUCLEOTIDE SEQUENCE [LARGE SCALE GENOMIC DNA]</scope>
    <source>
        <strain evidence="2 3">DSM 43866</strain>
    </source>
</reference>
<dbReference type="Proteomes" id="UP000320239">
    <property type="component" value="Unassembled WGS sequence"/>
</dbReference>
<protein>
    <recommendedName>
        <fullName evidence="4">DUF1648 domain-containing protein</fullName>
    </recommendedName>
</protein>
<gene>
    <name evidence="2" type="ORF">FHX34_101430</name>
</gene>
<keyword evidence="1" id="KW-1133">Transmembrane helix</keyword>
<keyword evidence="1" id="KW-0472">Membrane</keyword>
<proteinExistence type="predicted"/>
<feature type="transmembrane region" description="Helical" evidence="1">
    <location>
        <begin position="221"/>
        <end position="239"/>
    </location>
</feature>
<accession>A0A561WNL7</accession>
<feature type="transmembrane region" description="Helical" evidence="1">
    <location>
        <begin position="199"/>
        <end position="215"/>
    </location>
</feature>